<protein>
    <submittedName>
        <fullName evidence="1">Uncharacterized protein</fullName>
    </submittedName>
</protein>
<name>A0A8J1XSE2_OWEFU</name>
<comment type="caution">
    <text evidence="1">The sequence shown here is derived from an EMBL/GenBank/DDBJ whole genome shotgun (WGS) entry which is preliminary data.</text>
</comment>
<feature type="non-terminal residue" evidence="1">
    <location>
        <position position="1"/>
    </location>
</feature>
<proteinExistence type="predicted"/>
<accession>A0A8J1XSE2</accession>
<gene>
    <name evidence="1" type="ORF">OFUS_LOCUS15284</name>
</gene>
<dbReference type="AlphaFoldDB" id="A0A8J1XSE2"/>
<dbReference type="EMBL" id="CAIIXF020000007">
    <property type="protein sequence ID" value="CAH1790021.1"/>
    <property type="molecule type" value="Genomic_DNA"/>
</dbReference>
<organism evidence="1 2">
    <name type="scientific">Owenia fusiformis</name>
    <name type="common">Polychaete worm</name>
    <dbReference type="NCBI Taxonomy" id="6347"/>
    <lineage>
        <taxon>Eukaryota</taxon>
        <taxon>Metazoa</taxon>
        <taxon>Spiralia</taxon>
        <taxon>Lophotrochozoa</taxon>
        <taxon>Annelida</taxon>
        <taxon>Polychaeta</taxon>
        <taxon>Sedentaria</taxon>
        <taxon>Canalipalpata</taxon>
        <taxon>Sabellida</taxon>
        <taxon>Oweniida</taxon>
        <taxon>Oweniidae</taxon>
        <taxon>Owenia</taxon>
    </lineage>
</organism>
<keyword evidence="2" id="KW-1185">Reference proteome</keyword>
<dbReference type="Proteomes" id="UP000749559">
    <property type="component" value="Unassembled WGS sequence"/>
</dbReference>
<evidence type="ECO:0000313" key="1">
    <source>
        <dbReference type="EMBL" id="CAH1790021.1"/>
    </source>
</evidence>
<reference evidence="1" key="1">
    <citation type="submission" date="2022-03" db="EMBL/GenBank/DDBJ databases">
        <authorList>
            <person name="Martin C."/>
        </authorList>
    </citation>
    <scope>NUCLEOTIDE SEQUENCE</scope>
</reference>
<evidence type="ECO:0000313" key="2">
    <source>
        <dbReference type="Proteomes" id="UP000749559"/>
    </source>
</evidence>
<sequence>MGKSVMDDLEDVLEDDVFEQDAFSEETRNQIKDTVEGLKSIKEMMKKLEDSLPDYDEETMKSYAFEDHERPGGKWPLLKSSFSINLVAFLFLAFLLSFFLYKLVSSLREKERQKE</sequence>